<dbReference type="GO" id="GO:0006635">
    <property type="term" value="P:fatty acid beta-oxidation"/>
    <property type="evidence" value="ECO:0007669"/>
    <property type="project" value="TreeGrafter"/>
</dbReference>
<dbReference type="AlphaFoldDB" id="A0A5M3XX17"/>
<evidence type="ECO:0000313" key="1">
    <source>
        <dbReference type="EMBL" id="GES24619.1"/>
    </source>
</evidence>
<keyword evidence="2" id="KW-1185">Reference proteome</keyword>
<dbReference type="CDD" id="cd06558">
    <property type="entry name" value="crotonase-like"/>
    <property type="match status" value="1"/>
</dbReference>
<reference evidence="1 2" key="1">
    <citation type="submission" date="2019-10" db="EMBL/GenBank/DDBJ databases">
        <title>Whole genome shotgun sequence of Acrocarpospora pleiomorpha NBRC 16267.</title>
        <authorList>
            <person name="Ichikawa N."/>
            <person name="Kimura A."/>
            <person name="Kitahashi Y."/>
            <person name="Komaki H."/>
            <person name="Oguchi A."/>
        </authorList>
    </citation>
    <scope>NUCLEOTIDE SEQUENCE [LARGE SCALE GENOMIC DNA]</scope>
    <source>
        <strain evidence="1 2">NBRC 16267</strain>
    </source>
</reference>
<dbReference type="InterPro" id="IPR001753">
    <property type="entry name" value="Enoyl-CoA_hydra/iso"/>
</dbReference>
<proteinExistence type="predicted"/>
<evidence type="ECO:0000313" key="2">
    <source>
        <dbReference type="Proteomes" id="UP000377595"/>
    </source>
</evidence>
<dbReference type="GO" id="GO:0003824">
    <property type="term" value="F:catalytic activity"/>
    <property type="evidence" value="ECO:0007669"/>
    <property type="project" value="UniProtKB-ARBA"/>
</dbReference>
<dbReference type="InterPro" id="IPR029045">
    <property type="entry name" value="ClpP/crotonase-like_dom_sf"/>
</dbReference>
<comment type="caution">
    <text evidence="1">The sequence shown here is derived from an EMBL/GenBank/DDBJ whole genome shotgun (WGS) entry which is preliminary data.</text>
</comment>
<dbReference type="PANTHER" id="PTHR11941">
    <property type="entry name" value="ENOYL-COA HYDRATASE-RELATED"/>
    <property type="match status" value="1"/>
</dbReference>
<protein>
    <submittedName>
        <fullName evidence="1">Enoyl-CoA hydratase</fullName>
    </submittedName>
</protein>
<sequence length="276" mass="30683">MRWYAIGYDGVALSTREGPLDKMTIVKVKNEGSIRCITFDRPGKINALRDEDLLAVIEALETRPEGTEVVIFQGANGNFSAGMYVEEFSGFDLNSSMAHIRIGAKFLDTIRSLEIPTIAAIEGYCVGLAFDVSLVCDFRIATDKSSFSMPEINVGMPCVMDISLLQQHIGMTRAKEMLLTGGFYPARQMEEWGFLNRVVPAGTARDAAAEFAEKHLLGRSPAAVASQKRLFEVWLQHPHKEGVQISLMEYGMNFANPDTQSWITKYRAEMAAKKQK</sequence>
<name>A0A5M3XX17_9ACTN</name>
<dbReference type="PANTHER" id="PTHR11941:SF54">
    <property type="entry name" value="ENOYL-COA HYDRATASE, MITOCHONDRIAL"/>
    <property type="match status" value="1"/>
</dbReference>
<organism evidence="1 2">
    <name type="scientific">Acrocarpospora pleiomorpha</name>
    <dbReference type="NCBI Taxonomy" id="90975"/>
    <lineage>
        <taxon>Bacteria</taxon>
        <taxon>Bacillati</taxon>
        <taxon>Actinomycetota</taxon>
        <taxon>Actinomycetes</taxon>
        <taxon>Streptosporangiales</taxon>
        <taxon>Streptosporangiaceae</taxon>
        <taxon>Acrocarpospora</taxon>
    </lineage>
</organism>
<dbReference type="OrthoDB" id="7209855at2"/>
<dbReference type="Proteomes" id="UP000377595">
    <property type="component" value="Unassembled WGS sequence"/>
</dbReference>
<dbReference type="EMBL" id="BLAF01000054">
    <property type="protein sequence ID" value="GES24619.1"/>
    <property type="molecule type" value="Genomic_DNA"/>
</dbReference>
<accession>A0A5M3XX17</accession>
<gene>
    <name evidence="1" type="ORF">Aple_075180</name>
</gene>
<dbReference type="SUPFAM" id="SSF52096">
    <property type="entry name" value="ClpP/crotonase"/>
    <property type="match status" value="1"/>
</dbReference>
<dbReference type="Gene3D" id="3.90.226.10">
    <property type="entry name" value="2-enoyl-CoA Hydratase, Chain A, domain 1"/>
    <property type="match status" value="1"/>
</dbReference>
<dbReference type="Pfam" id="PF00378">
    <property type="entry name" value="ECH_1"/>
    <property type="match status" value="1"/>
</dbReference>